<dbReference type="OrthoDB" id="157634at2157"/>
<evidence type="ECO:0000313" key="4">
    <source>
        <dbReference type="Proteomes" id="UP000011632"/>
    </source>
</evidence>
<dbReference type="Pfam" id="PF24458">
    <property type="entry name" value="DUF7573"/>
    <property type="match status" value="1"/>
</dbReference>
<feature type="compositionally biased region" description="Basic and acidic residues" evidence="1">
    <location>
        <begin position="22"/>
        <end position="31"/>
    </location>
</feature>
<proteinExistence type="predicted"/>
<dbReference type="RefSeq" id="WP_006430315.1">
    <property type="nucleotide sequence ID" value="NZ_AOID01000021.1"/>
</dbReference>
<accession>L9Y3M7</accession>
<organism evidence="3 4">
    <name type="scientific">Natrinema versiforme JCM 10478</name>
    <dbReference type="NCBI Taxonomy" id="1227496"/>
    <lineage>
        <taxon>Archaea</taxon>
        <taxon>Methanobacteriati</taxon>
        <taxon>Methanobacteriota</taxon>
        <taxon>Stenosarchaea group</taxon>
        <taxon>Halobacteria</taxon>
        <taxon>Halobacteriales</taxon>
        <taxon>Natrialbaceae</taxon>
        <taxon>Natrinema</taxon>
    </lineage>
</organism>
<evidence type="ECO:0000313" key="3">
    <source>
        <dbReference type="EMBL" id="ELY68689.1"/>
    </source>
</evidence>
<dbReference type="InterPro" id="IPR055995">
    <property type="entry name" value="DUF7573"/>
</dbReference>
<protein>
    <recommendedName>
        <fullName evidence="2">DUF7573 domain-containing protein</fullName>
    </recommendedName>
</protein>
<name>L9Y3M7_9EURY</name>
<dbReference type="AlphaFoldDB" id="L9Y3M7"/>
<dbReference type="EMBL" id="AOID01000021">
    <property type="protein sequence ID" value="ELY68689.1"/>
    <property type="molecule type" value="Genomic_DNA"/>
</dbReference>
<feature type="region of interest" description="Disordered" evidence="1">
    <location>
        <begin position="70"/>
        <end position="89"/>
    </location>
</feature>
<evidence type="ECO:0000256" key="1">
    <source>
        <dbReference type="SAM" id="MobiDB-lite"/>
    </source>
</evidence>
<feature type="domain" description="DUF7573" evidence="2">
    <location>
        <begin position="53"/>
        <end position="89"/>
    </location>
</feature>
<evidence type="ECO:0000259" key="2">
    <source>
        <dbReference type="Pfam" id="PF24458"/>
    </source>
</evidence>
<keyword evidence="4" id="KW-1185">Reference proteome</keyword>
<dbReference type="Proteomes" id="UP000011632">
    <property type="component" value="Unassembled WGS sequence"/>
</dbReference>
<sequence>MTDDATLSDFDAAAGADDETLDSAREERDSAADPAEAADESAEAGANDAPHWTYAWGDYTCSRCDSPTERAWRADGEGTDSVCPDCKSW</sequence>
<dbReference type="STRING" id="1227496.C489_06298"/>
<dbReference type="PATRIC" id="fig|1227496.3.peg.1271"/>
<gene>
    <name evidence="3" type="ORF">C489_06298</name>
</gene>
<feature type="region of interest" description="Disordered" evidence="1">
    <location>
        <begin position="1"/>
        <end position="49"/>
    </location>
</feature>
<reference evidence="3 4" key="1">
    <citation type="journal article" date="2014" name="PLoS Genet.">
        <title>Phylogenetically driven sequencing of extremely halophilic archaea reveals strategies for static and dynamic osmo-response.</title>
        <authorList>
            <person name="Becker E.A."/>
            <person name="Seitzer P.M."/>
            <person name="Tritt A."/>
            <person name="Larsen D."/>
            <person name="Krusor M."/>
            <person name="Yao A.I."/>
            <person name="Wu D."/>
            <person name="Madern D."/>
            <person name="Eisen J.A."/>
            <person name="Darling A.E."/>
            <person name="Facciotti M.T."/>
        </authorList>
    </citation>
    <scope>NUCLEOTIDE SEQUENCE [LARGE SCALE GENOMIC DNA]</scope>
    <source>
        <strain evidence="3 4">JCM 10478</strain>
    </source>
</reference>
<comment type="caution">
    <text evidence="3">The sequence shown here is derived from an EMBL/GenBank/DDBJ whole genome shotgun (WGS) entry which is preliminary data.</text>
</comment>